<protein>
    <submittedName>
        <fullName evidence="1">Uncharacterized protein</fullName>
    </submittedName>
</protein>
<dbReference type="EMBL" id="JAJFAZ020000004">
    <property type="protein sequence ID" value="KAI5334020.1"/>
    <property type="molecule type" value="Genomic_DNA"/>
</dbReference>
<dbReference type="AlphaFoldDB" id="A0AAD4VZ86"/>
<evidence type="ECO:0000313" key="1">
    <source>
        <dbReference type="EMBL" id="KAI5334020.1"/>
    </source>
</evidence>
<dbReference type="Proteomes" id="UP001054821">
    <property type="component" value="Chromosome 4"/>
</dbReference>
<organism evidence="1 2">
    <name type="scientific">Prunus dulcis</name>
    <name type="common">Almond</name>
    <name type="synonym">Amygdalus dulcis</name>
    <dbReference type="NCBI Taxonomy" id="3755"/>
    <lineage>
        <taxon>Eukaryota</taxon>
        <taxon>Viridiplantae</taxon>
        <taxon>Streptophyta</taxon>
        <taxon>Embryophyta</taxon>
        <taxon>Tracheophyta</taxon>
        <taxon>Spermatophyta</taxon>
        <taxon>Magnoliopsida</taxon>
        <taxon>eudicotyledons</taxon>
        <taxon>Gunneridae</taxon>
        <taxon>Pentapetalae</taxon>
        <taxon>rosids</taxon>
        <taxon>fabids</taxon>
        <taxon>Rosales</taxon>
        <taxon>Rosaceae</taxon>
        <taxon>Amygdaloideae</taxon>
        <taxon>Amygdaleae</taxon>
        <taxon>Prunus</taxon>
    </lineage>
</organism>
<gene>
    <name evidence="1" type="ORF">L3X38_024153</name>
</gene>
<reference evidence="1 2" key="1">
    <citation type="journal article" date="2022" name="G3 (Bethesda)">
        <title>Whole-genome sequence and methylome profiling of the almond [Prunus dulcis (Mill.) D.A. Webb] cultivar 'Nonpareil'.</title>
        <authorList>
            <person name="D'Amico-Willman K.M."/>
            <person name="Ouma W.Z."/>
            <person name="Meulia T."/>
            <person name="Sideli G.M."/>
            <person name="Gradziel T.M."/>
            <person name="Fresnedo-Ramirez J."/>
        </authorList>
    </citation>
    <scope>NUCLEOTIDE SEQUENCE [LARGE SCALE GENOMIC DNA]</scope>
    <source>
        <strain evidence="1">Clone GOH B32 T37-40</strain>
    </source>
</reference>
<comment type="caution">
    <text evidence="1">The sequence shown here is derived from an EMBL/GenBank/DDBJ whole genome shotgun (WGS) entry which is preliminary data.</text>
</comment>
<accession>A0AAD4VZ86</accession>
<sequence length="121" mass="13817">MAFQSRDQFLATASEFEDDALPVEEYKDLATWLGREDPKAIGLWQPPILPYANCIPAPHLPSGALNNNCSCFTKTFPHNRGMRTYHNFKKRTSWKIVGFKYSRDQGVRILEKAPPLFGQQS</sequence>
<proteinExistence type="predicted"/>
<keyword evidence="2" id="KW-1185">Reference proteome</keyword>
<evidence type="ECO:0000313" key="2">
    <source>
        <dbReference type="Proteomes" id="UP001054821"/>
    </source>
</evidence>
<name>A0AAD4VZ86_PRUDU</name>